<proteinExistence type="predicted"/>
<dbReference type="RefSeq" id="WP_090361418.1">
    <property type="nucleotide sequence ID" value="NZ_FMUB01000009.1"/>
</dbReference>
<accession>A0A1G4WRN1</accession>
<evidence type="ECO:0000256" key="1">
    <source>
        <dbReference type="SAM" id="MobiDB-lite"/>
    </source>
</evidence>
<name>A0A1G4WRN1_9MYCO</name>
<dbReference type="AlphaFoldDB" id="A0A1G4WRN1"/>
<dbReference type="Proteomes" id="UP000199707">
    <property type="component" value="Unassembled WGS sequence"/>
</dbReference>
<evidence type="ECO:0000313" key="2">
    <source>
        <dbReference type="EMBL" id="SCX28108.1"/>
    </source>
</evidence>
<evidence type="ECO:0000313" key="3">
    <source>
        <dbReference type="Proteomes" id="UP000199707"/>
    </source>
</evidence>
<dbReference type="STRING" id="1502745.SAMN02799620_04527"/>
<gene>
    <name evidence="2" type="ORF">SAMN02799620_04527</name>
</gene>
<dbReference type="InterPro" id="IPR025855">
    <property type="entry name" value="Replic_Relax"/>
</dbReference>
<dbReference type="EMBL" id="FMUB01000009">
    <property type="protein sequence ID" value="SCX28108.1"/>
    <property type="molecule type" value="Genomic_DNA"/>
</dbReference>
<dbReference type="Pfam" id="PF13814">
    <property type="entry name" value="Replic_Relax"/>
    <property type="match status" value="1"/>
</dbReference>
<reference evidence="3" key="1">
    <citation type="submission" date="2016-10" db="EMBL/GenBank/DDBJ databases">
        <authorList>
            <person name="Varghese N."/>
            <person name="Submissions S."/>
        </authorList>
    </citation>
    <scope>NUCLEOTIDE SEQUENCE [LARGE SCALE GENOMIC DNA]</scope>
    <source>
        <strain evidence="3">UNC267MFSha1.1M11</strain>
    </source>
</reference>
<sequence>MNRKVSGLEGKEGSGPFGGPIASSDTAPSPQADHEYTPRSPAKYGAPWGTITTEPQPKRPYASQTTIDAISDRLSSRDRAILQSVDEHQFLTARHIGILHFDSIAPDARSRITRRVLSRLRELRVLAATERQIGGVHAGSQSLVHRVGPVGDRILHDRTDRARRTSEPSLRFLRHRMAVADAHVALIAADREAQIDLESSVVEPATSRAFTGPGASRRIIKPDLYAETAASRDSEFVQAWFIEVDLGTESIPTLLRKCRDYAAYRQSGIEQDQHGSFPIVIWSITHRDPAKADNRRQALTAAIVADRGLPNALFRIVAPEQLLPLIQSGGTL</sequence>
<protein>
    <submittedName>
        <fullName evidence="2">Replication-relaxation</fullName>
    </submittedName>
</protein>
<organism evidence="2 3">
    <name type="scientific">Mycolicibacterium fluoranthenivorans</name>
    <dbReference type="NCBI Taxonomy" id="258505"/>
    <lineage>
        <taxon>Bacteria</taxon>
        <taxon>Bacillati</taxon>
        <taxon>Actinomycetota</taxon>
        <taxon>Actinomycetes</taxon>
        <taxon>Mycobacteriales</taxon>
        <taxon>Mycobacteriaceae</taxon>
        <taxon>Mycolicibacterium</taxon>
    </lineage>
</organism>
<feature type="region of interest" description="Disordered" evidence="1">
    <location>
        <begin position="1"/>
        <end position="63"/>
    </location>
</feature>